<keyword evidence="4" id="KW-0378">Hydrolase</keyword>
<dbReference type="Pfam" id="PF13604">
    <property type="entry name" value="AAA_30"/>
    <property type="match status" value="1"/>
</dbReference>
<dbReference type="GO" id="GO:0003678">
    <property type="term" value="F:DNA helicase activity"/>
    <property type="evidence" value="ECO:0007669"/>
    <property type="project" value="UniProtKB-ARBA"/>
</dbReference>
<accession>A0A3M0SRY2</accession>
<dbReference type="PANTHER" id="PTHR43788">
    <property type="entry name" value="DNA2/NAM7 HELICASE FAMILY MEMBER"/>
    <property type="match status" value="1"/>
</dbReference>
<dbReference type="Proteomes" id="UP000277999">
    <property type="component" value="Unassembled WGS sequence"/>
</dbReference>
<reference evidence="4 5" key="1">
    <citation type="submission" date="2018-10" db="EMBL/GenBank/DDBJ databases">
        <title>Genome-centric metagenomics revealed C2 chemical producing, CO utilizing Clostridium with novel acetogenic gene cluster.</title>
        <authorList>
            <person name="Kang H."/>
            <person name="Park B."/>
            <person name="Choi I.G."/>
            <person name="Chang I.S."/>
        </authorList>
    </citation>
    <scope>NUCLEOTIDE SEQUENCE [LARGE SCALE GENOMIC DNA]</scope>
    <source>
        <strain evidence="4 5">H21-9</strain>
    </source>
</reference>
<dbReference type="RefSeq" id="WP_122058879.1">
    <property type="nucleotide sequence ID" value="NZ_RFAQ01000023.1"/>
</dbReference>
<protein>
    <submittedName>
        <fullName evidence="4">RNA helicase</fullName>
    </submittedName>
</protein>
<keyword evidence="4" id="KW-0347">Helicase</keyword>
<keyword evidence="2" id="KW-0067">ATP-binding</keyword>
<dbReference type="CDD" id="cd17933">
    <property type="entry name" value="DEXSc_RecD-like"/>
    <property type="match status" value="1"/>
</dbReference>
<dbReference type="InterPro" id="IPR027785">
    <property type="entry name" value="UvrD-like_helicase_C"/>
</dbReference>
<dbReference type="InterPro" id="IPR027417">
    <property type="entry name" value="P-loop_NTPase"/>
</dbReference>
<dbReference type="Pfam" id="PF13538">
    <property type="entry name" value="UvrD_C_2"/>
    <property type="match status" value="1"/>
</dbReference>
<dbReference type="SMART" id="SM00382">
    <property type="entry name" value="AAA"/>
    <property type="match status" value="1"/>
</dbReference>
<evidence type="ECO:0000256" key="2">
    <source>
        <dbReference type="ARBA" id="ARBA00022840"/>
    </source>
</evidence>
<dbReference type="Gene3D" id="3.40.50.300">
    <property type="entry name" value="P-loop containing nucleotide triphosphate hydrolases"/>
    <property type="match status" value="2"/>
</dbReference>
<proteinExistence type="predicted"/>
<organism evidence="4 5">
    <name type="scientific">Clostridium autoethanogenum</name>
    <dbReference type="NCBI Taxonomy" id="84023"/>
    <lineage>
        <taxon>Bacteria</taxon>
        <taxon>Bacillati</taxon>
        <taxon>Bacillota</taxon>
        <taxon>Clostridia</taxon>
        <taxon>Eubacteriales</taxon>
        <taxon>Clostridiaceae</taxon>
        <taxon>Clostridium</taxon>
    </lineage>
</organism>
<dbReference type="InterPro" id="IPR050534">
    <property type="entry name" value="Coronavir_polyprotein_1ab"/>
</dbReference>
<dbReference type="AlphaFoldDB" id="A0A3M0SRY2"/>
<comment type="caution">
    <text evidence="4">The sequence shown here is derived from an EMBL/GenBank/DDBJ whole genome shotgun (WGS) entry which is preliminary data.</text>
</comment>
<evidence type="ECO:0000313" key="4">
    <source>
        <dbReference type="EMBL" id="RMD01090.1"/>
    </source>
</evidence>
<keyword evidence="1" id="KW-0547">Nucleotide-binding</keyword>
<feature type="domain" description="AAA+ ATPase" evidence="3">
    <location>
        <begin position="615"/>
        <end position="761"/>
    </location>
</feature>
<evidence type="ECO:0000259" key="3">
    <source>
        <dbReference type="SMART" id="SM00382"/>
    </source>
</evidence>
<gene>
    <name evidence="4" type="ORF">D9O40_08970</name>
</gene>
<dbReference type="InterPro" id="IPR003593">
    <property type="entry name" value="AAA+_ATPase"/>
</dbReference>
<sequence length="1228" mass="141239">MTQHISIRVPWHDNGWNGSVCNEPSCNNSCLRLKNIYENRKDEVEDSLCGQCMENNEDKLPCVGEGASFMSPVELSKTTIHPYKKSNPQTHSHFLETDIIYPAYSFPARPYAWLMKENTEYYSKLYNIKYNPDDEPQLKFKTTWVQEASNQKAIFDCFYNDVIPDQSLCVAYAKQVPFVEDSRRVVVAMGHVKKIIPAVEHAHTDEKPLRSMTWETMICHSIREDHEDGFVIPYQKMMEYAKEHPDFDISTVTVFAPDDAFAEFSYATEHVGYDAVIEVILSCIKAFQIINSCLDEDYSNVLAWLNARLAEVWKDRGAFPGLGAMFCSIEMPLGILIAKEIKENCKGDIWKYIDRVIDSPDDFLSKSLAENITPMVQKTWKALKGERKTLFHLLSRFSLTIQQAYVLFNRSERIKENIDCTDTEIIENPYVIYEKTRLKIDELYMSVKKVDMAVFPVKSVQEKYPVHVPSALTSDNDERRIRALAISVLEDEALNGNTILPCELLVNKMQDLVIKPECKVTQDIFNAIYPFLKSEMIKREMADGTEYYKMKRFQEFDDIIEKRIGKRIKASKHEIQADWRKMIDDKFDHGIKKKISENEERARQEKAAILDELAKSRISVLIGDAGTGKTTVLSVLCDESNIKAGGVLLLAPTGKARVRLMESMGEAGKSFEAQTVAQFLARSKRFDWKSMRYKLSNYDYRDVPETVIIDESSMLTEEMFGALMQSLKSAKRIIFVGDPNQLPPIGSGRPFVDLVYILREKLPVGKFPKVCNCYGELTVLRRQKNEEERMDVELSRLYTSSDKAPDEDVFSEIEKGNGSDHIEFVKWNTREELEEKLLTAIAKEIGMKDVDDQDGFDRSLGGNVTEKGTYFNFGKAELADKWQILAPVRNMPQGVMNINRLIHNKYRNHFVELSKRGYNRKIPKMFGPENIVYGDKVINVVNVKKDAYPEENALNYVANGEIGIAAGMFGKKSAINFLHVEFSSQEGFSYSYDKSDFDDESGTSNLELAYALTVHKSQGSQFKTVILVLAEPCKIISKELLYTALTRQEDKIIILYNDDPYHLFKFSSEEYSDIAKRFTDLFADVYKNRDGTSYKPQIVKVGNNFYEEKLIHRTAKGELVRSKSEVIIANCLFHNGIEYQYEAELVLDGKVKRPDFTIQDEDTGETWYWEHCGMMRNPTYARRWEEKKKFYEKYGIKEGKNLIVTYDNENGGLDSYEIENLVHDTFDL</sequence>
<dbReference type="Gene3D" id="2.30.30.940">
    <property type="match status" value="1"/>
</dbReference>
<dbReference type="CDD" id="cd18809">
    <property type="entry name" value="SF1_C_RecD"/>
    <property type="match status" value="1"/>
</dbReference>
<dbReference type="EMBL" id="RFAQ01000023">
    <property type="protein sequence ID" value="RMD01090.1"/>
    <property type="molecule type" value="Genomic_DNA"/>
</dbReference>
<evidence type="ECO:0000256" key="1">
    <source>
        <dbReference type="ARBA" id="ARBA00022741"/>
    </source>
</evidence>
<dbReference type="PANTHER" id="PTHR43788:SF6">
    <property type="entry name" value="DNA HELICASE B"/>
    <property type="match status" value="1"/>
</dbReference>
<evidence type="ECO:0000313" key="5">
    <source>
        <dbReference type="Proteomes" id="UP000277999"/>
    </source>
</evidence>
<name>A0A3M0SRY2_9CLOT</name>
<dbReference type="GO" id="GO:0005524">
    <property type="term" value="F:ATP binding"/>
    <property type="evidence" value="ECO:0007669"/>
    <property type="project" value="UniProtKB-KW"/>
</dbReference>
<dbReference type="SUPFAM" id="SSF52540">
    <property type="entry name" value="P-loop containing nucleoside triphosphate hydrolases"/>
    <property type="match status" value="2"/>
</dbReference>